<dbReference type="CDD" id="cd02440">
    <property type="entry name" value="AdoMet_MTases"/>
    <property type="match status" value="1"/>
</dbReference>
<dbReference type="InterPro" id="IPR013216">
    <property type="entry name" value="Methyltransf_11"/>
</dbReference>
<organism evidence="5 6">
    <name type="scientific">Blastococcus jejuensis</name>
    <dbReference type="NCBI Taxonomy" id="351224"/>
    <lineage>
        <taxon>Bacteria</taxon>
        <taxon>Bacillati</taxon>
        <taxon>Actinomycetota</taxon>
        <taxon>Actinomycetes</taxon>
        <taxon>Geodermatophilales</taxon>
        <taxon>Geodermatophilaceae</taxon>
        <taxon>Blastococcus</taxon>
    </lineage>
</organism>
<evidence type="ECO:0000259" key="4">
    <source>
        <dbReference type="Pfam" id="PF08241"/>
    </source>
</evidence>
<gene>
    <name evidence="5" type="ORF">GCM10010531_00320</name>
</gene>
<protein>
    <submittedName>
        <fullName evidence="5">Class I SAM-dependent methyltransferase</fullName>
    </submittedName>
</protein>
<dbReference type="SUPFAM" id="SSF53335">
    <property type="entry name" value="S-adenosyl-L-methionine-dependent methyltransferases"/>
    <property type="match status" value="1"/>
</dbReference>
<name>A0ABP6NPJ3_9ACTN</name>
<evidence type="ECO:0000256" key="2">
    <source>
        <dbReference type="ARBA" id="ARBA00022603"/>
    </source>
</evidence>
<dbReference type="EMBL" id="BAAAVV010000001">
    <property type="protein sequence ID" value="GAA3153383.1"/>
    <property type="molecule type" value="Genomic_DNA"/>
</dbReference>
<dbReference type="Gene3D" id="3.40.50.150">
    <property type="entry name" value="Vaccinia Virus protein VP39"/>
    <property type="match status" value="1"/>
</dbReference>
<dbReference type="InterPro" id="IPR051052">
    <property type="entry name" value="Diverse_substrate_MTase"/>
</dbReference>
<dbReference type="GO" id="GO:0008168">
    <property type="term" value="F:methyltransferase activity"/>
    <property type="evidence" value="ECO:0007669"/>
    <property type="project" value="UniProtKB-KW"/>
</dbReference>
<accession>A0ABP6NPJ3</accession>
<feature type="domain" description="Methyltransferase type 11" evidence="4">
    <location>
        <begin position="56"/>
        <end position="145"/>
    </location>
</feature>
<evidence type="ECO:0000256" key="3">
    <source>
        <dbReference type="ARBA" id="ARBA00022679"/>
    </source>
</evidence>
<evidence type="ECO:0000313" key="6">
    <source>
        <dbReference type="Proteomes" id="UP001499924"/>
    </source>
</evidence>
<comment type="caution">
    <text evidence="5">The sequence shown here is derived from an EMBL/GenBank/DDBJ whole genome shotgun (WGS) entry which is preliminary data.</text>
</comment>
<proteinExistence type="inferred from homology"/>
<keyword evidence="2 5" id="KW-0489">Methyltransferase</keyword>
<dbReference type="Proteomes" id="UP001499924">
    <property type="component" value="Unassembled WGS sequence"/>
</dbReference>
<dbReference type="GO" id="GO:0032259">
    <property type="term" value="P:methylation"/>
    <property type="evidence" value="ECO:0007669"/>
    <property type="project" value="UniProtKB-KW"/>
</dbReference>
<dbReference type="PANTHER" id="PTHR44942">
    <property type="entry name" value="METHYLTRANSF_11 DOMAIN-CONTAINING PROTEIN"/>
    <property type="match status" value="1"/>
</dbReference>
<reference evidence="6" key="1">
    <citation type="journal article" date="2019" name="Int. J. Syst. Evol. Microbiol.">
        <title>The Global Catalogue of Microorganisms (GCM) 10K type strain sequencing project: providing services to taxonomists for standard genome sequencing and annotation.</title>
        <authorList>
            <consortium name="The Broad Institute Genomics Platform"/>
            <consortium name="The Broad Institute Genome Sequencing Center for Infectious Disease"/>
            <person name="Wu L."/>
            <person name="Ma J."/>
        </authorList>
    </citation>
    <scope>NUCLEOTIDE SEQUENCE [LARGE SCALE GENOMIC DNA]</scope>
    <source>
        <strain evidence="6">JCM 15614</strain>
    </source>
</reference>
<evidence type="ECO:0000256" key="1">
    <source>
        <dbReference type="ARBA" id="ARBA00008361"/>
    </source>
</evidence>
<sequence>MTFPGDTRWAAARNERARSFGAVASDYAAWRPGYPDDVVAFLAGGDAGHAERRRILDLGAGTGQLSESLVAAGHDVVAVDTSADMLEQLSARLPGLPTFVGRAEELPLPDDDVDAVVAAQAAHWFEPARSAAEFRRVLRPGGAVSFTWHTREDTTAWSRALAELLAADARDQTGDRPESNAAVVEAFATEFGGEVVAYATRWVQRVPPEAVVGRAASSSRVALLDDDGREAYLRRIRELLATHPDTRGRDELEVTYLTSAWRLTTR</sequence>
<dbReference type="InterPro" id="IPR029063">
    <property type="entry name" value="SAM-dependent_MTases_sf"/>
</dbReference>
<keyword evidence="6" id="KW-1185">Reference proteome</keyword>
<comment type="similarity">
    <text evidence="1">Belongs to the methyltransferase superfamily.</text>
</comment>
<dbReference type="Pfam" id="PF08241">
    <property type="entry name" value="Methyltransf_11"/>
    <property type="match status" value="1"/>
</dbReference>
<dbReference type="PANTHER" id="PTHR44942:SF4">
    <property type="entry name" value="METHYLTRANSFERASE TYPE 11 DOMAIN-CONTAINING PROTEIN"/>
    <property type="match status" value="1"/>
</dbReference>
<dbReference type="RefSeq" id="WP_344686456.1">
    <property type="nucleotide sequence ID" value="NZ_BAAAVV010000001.1"/>
</dbReference>
<keyword evidence="3" id="KW-0808">Transferase</keyword>
<evidence type="ECO:0000313" key="5">
    <source>
        <dbReference type="EMBL" id="GAA3153383.1"/>
    </source>
</evidence>